<dbReference type="InterPro" id="IPR017850">
    <property type="entry name" value="Alkaline_phosphatase_core_sf"/>
</dbReference>
<evidence type="ECO:0000256" key="1">
    <source>
        <dbReference type="SAM" id="MobiDB-lite"/>
    </source>
</evidence>
<protein>
    <submittedName>
        <fullName evidence="4">Unnamed protein product</fullName>
    </submittedName>
</protein>
<accession>A0A9W6UDE7</accession>
<reference evidence="4" key="1">
    <citation type="submission" date="2023-04" db="EMBL/GenBank/DDBJ databases">
        <title>Phytophthora lilii NBRC 32176.</title>
        <authorList>
            <person name="Ichikawa N."/>
            <person name="Sato H."/>
            <person name="Tonouchi N."/>
        </authorList>
    </citation>
    <scope>NUCLEOTIDE SEQUENCE</scope>
    <source>
        <strain evidence="4">NBRC 32176</strain>
    </source>
</reference>
<evidence type="ECO:0000256" key="2">
    <source>
        <dbReference type="SAM" id="Phobius"/>
    </source>
</evidence>
<feature type="domain" description="Sulfatase N-terminal" evidence="3">
    <location>
        <begin position="365"/>
        <end position="643"/>
    </location>
</feature>
<dbReference type="PANTHER" id="PTHR43751:SF3">
    <property type="entry name" value="SULFATASE N-TERMINAL DOMAIN-CONTAINING PROTEIN"/>
    <property type="match status" value="1"/>
</dbReference>
<dbReference type="InterPro" id="IPR000917">
    <property type="entry name" value="Sulfatase_N"/>
</dbReference>
<proteinExistence type="predicted"/>
<dbReference type="CDD" id="cd16015">
    <property type="entry name" value="LTA_synthase"/>
    <property type="match status" value="1"/>
</dbReference>
<feature type="domain" description="Sulfatase N-terminal" evidence="3">
    <location>
        <begin position="1512"/>
        <end position="1779"/>
    </location>
</feature>
<dbReference type="InterPro" id="IPR052701">
    <property type="entry name" value="GAG_Ulvan_Degrading_Sulfatases"/>
</dbReference>
<feature type="compositionally biased region" description="Acidic residues" evidence="1">
    <location>
        <begin position="226"/>
        <end position="243"/>
    </location>
</feature>
<keyword evidence="2" id="KW-1133">Transmembrane helix</keyword>
<dbReference type="EMBL" id="BSXW01000915">
    <property type="protein sequence ID" value="GMF31570.1"/>
    <property type="molecule type" value="Genomic_DNA"/>
</dbReference>
<dbReference type="Proteomes" id="UP001165083">
    <property type="component" value="Unassembled WGS sequence"/>
</dbReference>
<sequence>MVRHGFPSAVAGDASDDFPTKKQGSLNTPVMMRLEGLMQTVAELRYPWLGWAFSYCLVLLMFFLYRCTTLKALFTMYASAKAGTPDVVIGSLILGFLEDFVCATYFSCSLRLFDSLKNIGSKWFRPASRTASARLAAEKDNATSFEVSNSEIVDAVLNVTALVFTATFFAIVRISAPWADLSTWSPTHLVLPIMQSRLLHRYCALDRSGPTHKHRQSVKVAHNDPEDGNDDDDDSSPTEDTELDPSQVLSSRSKKIKDGMGDDDESAVKTSRYVMLKISDEKENLAGESTKSTASEDVDTESDSLAKRDSIRLYECRQHCGRCVVVLIGLTEKHTLYGDDTLYRRTTGFQGDLAFDVNVSEKDPPNVLVIVVEAFRFHDSRYLVGDEDPSNLFKGANITITPNFDKWAKRGIALRNFWSSWRTSRSVESLQFAQLPYDSITKSGMTGGQRNTKLSGLPQLFSAKGYETFFTTGCLTSYDGWDAFLPSHGFNTVWSRDEMMKLAESDLGIKHGDWNGPPHRGLNWGVHDDLSFQLLGDLMVNKTKEQRQRVASGKPKKPLYLNHYTISSHVDYKQRPKWYDDAKKPDFSALYEGEEYAKNIQNYLEMRYFADVEMGKFLDRMDQAGILNDTIIVISGDHGQGPEFGNDVPEDRDVSATRVAGAIIAEGRLGNAVGMVMDDATEQYDILNTLADITGVPKGGFDQDGVGRSLKRKIKFGKRIVYSNNPTRKMSIVRGHERLRFDKLTGYMLLHNADTDHDMKNDLLPGLTQEEREEWVFWRDAGRRINDYYTKRWEGNLMFAQLPYDSVTKSGMTGGQRSIKLSGLPQLFSAKGYETLFTTGCLTDYDGWDSFLPAHGFDTVWSRNEMMKIAESELGIKPYQWRGEDHGGLDWGVHDDLSFQILGDLMVKKTKEQAERTARGQPKKPLFLNHYTISSHVDFRQRPKWYDEADKPDFSALYKGEEYADNIKNYLEMRYFADLEFGKFMDRMEAEGILNDTIIVISGDHGQGPELGNDVPEDRDVSATRVAGSIIAEGRLSDAAGLIIDDATEQYDILNTLADITGVPEGGFEQDGVGRSLKRKVKFGERIVYSNNPTRKMSIVRGHERLRYERLTDYVLLHNADTDHDMKNDLLPELSAEERANGLTGVIRDAFLTHILPSAGRRSACWSRDAESICDVSQNVFAFLHGNRINSCQGLNAAPILATPTSSRQDHTEQQGRPLLRVACPLASSVFMLQRVRHAKFWSCPWLGWLFIYACVLPICFVFRCVSLKALIINYASSKDGTPGMIVAALSLGFLEDFVCATYLACALWGFDALKDTISKLPVMRAGSVAKSWCYNSKRAGKVLTFTVSFILYITVLTPFIADLLIARTQGMRFTFELIDVAIAEKDHISAAPISVDDINQGYANAVVLLLLASFFAGVRAVAPWANLTGWAPIATLTMVLVEKGQLQTKTKGTHSSVMNGNIIEDSAVGDDEFRNSEFAWAEKSTPSDNGTEALLQGELAFDIKVTPENPPNVLLIVIESFRYHDSHYIVGDEDPSNLFKGSNITVTPNFDRWAKRGVTLRNMWSSIPTSRSLESLLFAQIPYDSAAKTGITGGRKETRLAGLPQLFKAKGYETFFTTGCSTGYDNWDVFLPSHGFDTVWNNRNFVNLAESDLKITHDQWFGSDHRGFNWGVHDDLSFQLLGDLLINKTKEQSTRVAKGDPNKPLFLNHYTISSHGPAFEPRPTWYAKSTKPDFSSLYKTEKRAGLIKNYLEMRYFTDVELGKFMDRMADEGVLNNTISVGLVIDDATEHYDILNTLADITGVPDGGFVQNGVGRSLKRKVKFGERVVYSNNPTRKMAVVRGHQRLSFDRIASSVFLHNADSDHDMTTDLFPALAQETQQEWEVWRDHGRRISSYYTTRWDEGCLLAVDCSSVK</sequence>
<feature type="transmembrane region" description="Helical" evidence="2">
    <location>
        <begin position="1286"/>
        <end position="1311"/>
    </location>
</feature>
<feature type="transmembrane region" description="Helical" evidence="2">
    <location>
        <begin position="1246"/>
        <end position="1266"/>
    </location>
</feature>
<evidence type="ECO:0000313" key="5">
    <source>
        <dbReference type="Proteomes" id="UP001165083"/>
    </source>
</evidence>
<dbReference type="Pfam" id="PF00884">
    <property type="entry name" value="Sulfatase"/>
    <property type="match status" value="3"/>
</dbReference>
<name>A0A9W6UDE7_9STRA</name>
<feature type="region of interest" description="Disordered" evidence="1">
    <location>
        <begin position="1"/>
        <end position="22"/>
    </location>
</feature>
<feature type="transmembrane region" description="Helical" evidence="2">
    <location>
        <begin position="87"/>
        <end position="106"/>
    </location>
</feature>
<feature type="transmembrane region" description="Helical" evidence="2">
    <location>
        <begin position="1402"/>
        <end position="1419"/>
    </location>
</feature>
<feature type="region of interest" description="Disordered" evidence="1">
    <location>
        <begin position="209"/>
        <end position="267"/>
    </location>
</feature>
<keyword evidence="2" id="KW-0472">Membrane</keyword>
<dbReference type="Gene3D" id="3.40.720.10">
    <property type="entry name" value="Alkaline Phosphatase, subunit A"/>
    <property type="match status" value="3"/>
</dbReference>
<keyword evidence="5" id="KW-1185">Reference proteome</keyword>
<feature type="transmembrane region" description="Helical" evidence="2">
    <location>
        <begin position="1343"/>
        <end position="1366"/>
    </location>
</feature>
<dbReference type="SUPFAM" id="SSF53649">
    <property type="entry name" value="Alkaline phosphatase-like"/>
    <property type="match status" value="3"/>
</dbReference>
<keyword evidence="2" id="KW-0812">Transmembrane</keyword>
<dbReference type="PANTHER" id="PTHR43751">
    <property type="entry name" value="SULFATASE"/>
    <property type="match status" value="1"/>
</dbReference>
<dbReference type="OrthoDB" id="96314at2759"/>
<evidence type="ECO:0000313" key="4">
    <source>
        <dbReference type="EMBL" id="GMF31570.1"/>
    </source>
</evidence>
<gene>
    <name evidence="4" type="ORF">Plil01_001350000</name>
</gene>
<evidence type="ECO:0000259" key="3">
    <source>
        <dbReference type="Pfam" id="PF00884"/>
    </source>
</evidence>
<organism evidence="4 5">
    <name type="scientific">Phytophthora lilii</name>
    <dbReference type="NCBI Taxonomy" id="2077276"/>
    <lineage>
        <taxon>Eukaryota</taxon>
        <taxon>Sar</taxon>
        <taxon>Stramenopiles</taxon>
        <taxon>Oomycota</taxon>
        <taxon>Peronosporomycetes</taxon>
        <taxon>Peronosporales</taxon>
        <taxon>Peronosporaceae</taxon>
        <taxon>Phytophthora</taxon>
    </lineage>
</organism>
<feature type="domain" description="Sulfatase N-terminal" evidence="3">
    <location>
        <begin position="800"/>
        <end position="1011"/>
    </location>
</feature>
<feature type="transmembrane region" description="Helical" evidence="2">
    <location>
        <begin position="48"/>
        <end position="66"/>
    </location>
</feature>
<comment type="caution">
    <text evidence="4">The sequence shown here is derived from an EMBL/GenBank/DDBJ whole genome shotgun (WGS) entry which is preliminary data.</text>
</comment>